<feature type="coiled-coil region" evidence="6">
    <location>
        <begin position="503"/>
        <end position="565"/>
    </location>
</feature>
<feature type="domain" description="ABC3 transporter permease C-terminal" evidence="8">
    <location>
        <begin position="999"/>
        <end position="1114"/>
    </location>
</feature>
<dbReference type="Gene3D" id="6.10.250.2200">
    <property type="match status" value="1"/>
</dbReference>
<dbReference type="InterPro" id="IPR038766">
    <property type="entry name" value="Membrane_comp_ABC_pdt"/>
</dbReference>
<organism evidence="9 10">
    <name type="scientific">Streptococcus suis</name>
    <dbReference type="NCBI Taxonomy" id="1307"/>
    <lineage>
        <taxon>Bacteria</taxon>
        <taxon>Bacillati</taxon>
        <taxon>Bacillota</taxon>
        <taxon>Bacilli</taxon>
        <taxon>Lactobacillales</taxon>
        <taxon>Streptococcaceae</taxon>
        <taxon>Streptococcus</taxon>
    </lineage>
</organism>
<evidence type="ECO:0000256" key="4">
    <source>
        <dbReference type="ARBA" id="ARBA00022989"/>
    </source>
</evidence>
<protein>
    <submittedName>
        <fullName evidence="9">FtsX-like permease family protein</fullName>
    </submittedName>
</protein>
<dbReference type="Proteomes" id="UP000594569">
    <property type="component" value="Chromosome"/>
</dbReference>
<dbReference type="InterPro" id="IPR003838">
    <property type="entry name" value="ABC3_permease_C"/>
</dbReference>
<evidence type="ECO:0000259" key="8">
    <source>
        <dbReference type="Pfam" id="PF02687"/>
    </source>
</evidence>
<comment type="subcellular location">
    <subcellularLocation>
        <location evidence="1">Cell membrane</location>
        <topology evidence="1">Multi-pass membrane protein</topology>
    </subcellularLocation>
</comment>
<dbReference type="AlphaFoldDB" id="A0A7T1LBF0"/>
<evidence type="ECO:0000313" key="10">
    <source>
        <dbReference type="Proteomes" id="UP000594569"/>
    </source>
</evidence>
<keyword evidence="4 7" id="KW-1133">Transmembrane helix</keyword>
<feature type="transmembrane region" description="Helical" evidence="7">
    <location>
        <begin position="1048"/>
        <end position="1067"/>
    </location>
</feature>
<name>A0A7T1LBF0_STRSU</name>
<dbReference type="Pfam" id="PF02687">
    <property type="entry name" value="FtsX"/>
    <property type="match status" value="2"/>
</dbReference>
<feature type="domain" description="ABC3 transporter permease C-terminal" evidence="8">
    <location>
        <begin position="596"/>
        <end position="712"/>
    </location>
</feature>
<feature type="transmembrane region" description="Helical" evidence="7">
    <location>
        <begin position="685"/>
        <end position="710"/>
    </location>
</feature>
<dbReference type="GO" id="GO:0005886">
    <property type="term" value="C:plasma membrane"/>
    <property type="evidence" value="ECO:0007669"/>
    <property type="project" value="UniProtKB-SubCell"/>
</dbReference>
<evidence type="ECO:0000256" key="7">
    <source>
        <dbReference type="SAM" id="Phobius"/>
    </source>
</evidence>
<keyword evidence="2" id="KW-1003">Cell membrane</keyword>
<feature type="transmembrane region" description="Helical" evidence="7">
    <location>
        <begin position="1087"/>
        <end position="1108"/>
    </location>
</feature>
<keyword evidence="6" id="KW-0175">Coiled coil</keyword>
<feature type="transmembrane region" description="Helical" evidence="7">
    <location>
        <begin position="597"/>
        <end position="618"/>
    </location>
</feature>
<accession>A0A7T1LBF0</accession>
<gene>
    <name evidence="9" type="ORF">I5V48_03640</name>
</gene>
<evidence type="ECO:0000256" key="3">
    <source>
        <dbReference type="ARBA" id="ARBA00022692"/>
    </source>
</evidence>
<feature type="transmembrane region" description="Helical" evidence="7">
    <location>
        <begin position="763"/>
        <end position="783"/>
    </location>
</feature>
<evidence type="ECO:0000313" key="9">
    <source>
        <dbReference type="EMBL" id="QPO27249.1"/>
    </source>
</evidence>
<feature type="coiled-coil region" evidence="6">
    <location>
        <begin position="225"/>
        <end position="289"/>
    </location>
</feature>
<proteinExistence type="predicted"/>
<feature type="coiled-coil region" evidence="6">
    <location>
        <begin position="315"/>
        <end position="380"/>
    </location>
</feature>
<reference evidence="9 10" key="1">
    <citation type="submission" date="2020-12" db="EMBL/GenBank/DDBJ databases">
        <title>Nonconservative transfer and diversity of a new family of integrative and conjugative elements associated with antibiotic resistance in zoonotic pathogen Streptococcus suis.</title>
        <authorList>
            <person name="Huang J."/>
        </authorList>
    </citation>
    <scope>NUCLEOTIDE SEQUENCE [LARGE SCALE GENOMIC DNA]</scope>
    <source>
        <strain evidence="9 10">YZDH1</strain>
    </source>
</reference>
<evidence type="ECO:0000256" key="1">
    <source>
        <dbReference type="ARBA" id="ARBA00004651"/>
    </source>
</evidence>
<keyword evidence="3 7" id="KW-0812">Transmembrane</keyword>
<dbReference type="PANTHER" id="PTHR30287">
    <property type="entry name" value="MEMBRANE COMPONENT OF PREDICTED ABC SUPERFAMILY METABOLITE UPTAKE TRANSPORTER"/>
    <property type="match status" value="1"/>
</dbReference>
<sequence>MGEPMKKKIYWKDMRQSLLSSKGRFLSIFSLMMLGALALTGLKVTAPNMEKTAQAYIASHRTMDLAVISGLGLSQADLDELETIEGATLEAGYFKDVVTNEGQTAIRLFSAPKTLSTYKLVEGEMPSQKGQIALSASFKNRYKLDDTVQVTESDKDGKILTQTSFTLVGFVASAEIWDNETMGMAASGDGQLGGYGLVSQDTFKSEVYTIARIRYDDLVDLPYYSQAYQDRLDQHQEDLEKLLADNDEQRLETIQAEGQTEIDKGEAEISQAQSQLDQAAGELASGKDQLASGRSEFARGRAKLVQSEMELRTVLAQLLQTKFQLDESKKELDNQKDKLDQSKSFLDVSHEGLLETAQRLESAKQQLDSQNAQLSQTASQISTGRASWFQAQKELDLEIANHLQEGQTLSDYPDLLARQEGLDVEKSRLDQMESAHEQANQAYLQGYDYYQTKQNEYNSNLAQYQTWNQEYQAGLARYQAGLSQYEQGIAAYNKGVEDYEWGLSQLESSNQLLRQEELRLEEADKELSQAQSQFSEKKATADQEISQAQTEIAQAKSDLSKLEKAPYQVYTRSSLPGGDGYTTYSNATRSIAAVGNVFPVVLYLVAALVTFTTMARFVDEERTQSGLLKALGYTNRQIMAKFILYGLAAGLVGTIVGIIAGNLLLSPLISDIITQTTVIGPAKLHFYPLWTGLALLLSLASSVLPAYLVARRELTEKPAQLLLPKPPVTGSSIWLEKWPAIWSRLSFTHKVTARNIFRYKLRMLMTIFGVAGTVALLFGGLGIRSSISGVVQRQFGELIHYDMLVVENSRATEEELDKLTHFLQSDQVRQSLPVAFEQLNQTVEENGQRKNLSISLYISDRRDFGNQVSLESSTGQPIKLSDRGIVLTEKLAQIYGVSVGDKLSLTLEDKEVSVRVEAVADMYAGHFIYMTRGYYEQVTGKQKTANAYLVQLKDSQLGHIQTLASQLLAMPAVRSLVQNTSLIDMLTTIAGSLQTIMTILVILSILLGLVILYNLTIINMSERIRELSTIKVLGFHNKEVTMYIYRETIALSLIGMLVGLVGGIYLHKLLLAMIGSDSIRFNPSVGLEVYLILILAISGILAALGWYVNHHLRKVDMLEALKSVD</sequence>
<dbReference type="PANTHER" id="PTHR30287:SF1">
    <property type="entry name" value="INNER MEMBRANE PROTEIN"/>
    <property type="match status" value="1"/>
</dbReference>
<keyword evidence="5 7" id="KW-0472">Membrane</keyword>
<feature type="transmembrane region" description="Helical" evidence="7">
    <location>
        <begin position="996"/>
        <end position="1015"/>
    </location>
</feature>
<evidence type="ECO:0000256" key="2">
    <source>
        <dbReference type="ARBA" id="ARBA00022475"/>
    </source>
</evidence>
<evidence type="ECO:0000256" key="5">
    <source>
        <dbReference type="ARBA" id="ARBA00023136"/>
    </source>
</evidence>
<feature type="transmembrane region" description="Helical" evidence="7">
    <location>
        <begin position="639"/>
        <end position="665"/>
    </location>
</feature>
<dbReference type="EMBL" id="CP065430">
    <property type="protein sequence ID" value="QPO27249.1"/>
    <property type="molecule type" value="Genomic_DNA"/>
</dbReference>
<evidence type="ECO:0000256" key="6">
    <source>
        <dbReference type="SAM" id="Coils"/>
    </source>
</evidence>